<proteinExistence type="predicted"/>
<dbReference type="InterPro" id="IPR050766">
    <property type="entry name" value="Bact_Lucif_Oxidored"/>
</dbReference>
<comment type="similarity">
    <text evidence="1">To bacterial alkanal monooxygenase alpha and beta chains.</text>
</comment>
<dbReference type="EC" id="1.-.-.-" evidence="3"/>
<dbReference type="InterPro" id="IPR036661">
    <property type="entry name" value="Luciferase-like_sf"/>
</dbReference>
<evidence type="ECO:0000313" key="3">
    <source>
        <dbReference type="EMBL" id="MFB9753694.1"/>
    </source>
</evidence>
<feature type="domain" description="Luciferase-like" evidence="2">
    <location>
        <begin position="13"/>
        <end position="306"/>
    </location>
</feature>
<dbReference type="InterPro" id="IPR019949">
    <property type="entry name" value="CmoO-like"/>
</dbReference>
<keyword evidence="4" id="KW-1185">Reference proteome</keyword>
<dbReference type="Gene3D" id="3.20.20.30">
    <property type="entry name" value="Luciferase-like domain"/>
    <property type="match status" value="1"/>
</dbReference>
<dbReference type="InterPro" id="IPR011251">
    <property type="entry name" value="Luciferase-like_dom"/>
</dbReference>
<evidence type="ECO:0000313" key="4">
    <source>
        <dbReference type="Proteomes" id="UP001589619"/>
    </source>
</evidence>
<accession>A0ABV5VZE6</accession>
<organism evidence="3 4">
    <name type="scientific">Paenibacillus hodogayensis</name>
    <dbReference type="NCBI Taxonomy" id="279208"/>
    <lineage>
        <taxon>Bacteria</taxon>
        <taxon>Bacillati</taxon>
        <taxon>Bacillota</taxon>
        <taxon>Bacilli</taxon>
        <taxon>Bacillales</taxon>
        <taxon>Paenibacillaceae</taxon>
        <taxon>Paenibacillus</taxon>
    </lineage>
</organism>
<dbReference type="Pfam" id="PF00296">
    <property type="entry name" value="Bac_luciferase"/>
    <property type="match status" value="1"/>
</dbReference>
<dbReference type="EMBL" id="JBHMAG010000013">
    <property type="protein sequence ID" value="MFB9753694.1"/>
    <property type="molecule type" value="Genomic_DNA"/>
</dbReference>
<protein>
    <submittedName>
        <fullName evidence="3">MsnO8 family LLM class oxidoreductase</fullName>
        <ecNumber evidence="3">1.-.-.-</ecNumber>
    </submittedName>
</protein>
<dbReference type="RefSeq" id="WP_344914796.1">
    <property type="nucleotide sequence ID" value="NZ_BAAAYO010000014.1"/>
</dbReference>
<sequence>MSLKLSILDKSPLHGKETAAEVLANTVELARAAERLGYDRFWVSEHHDFDSFACSSPEVLIGYLLARTERITIGSGGVMLTHYSPYKVAENFNMLSALAPGRVDLGVGRAPGGFDRSTKALQGEAAGAAVSFADKLEQLERYVRESRETDDATNEPDVLRARPIPPRPPALYLLGASAASAESAAKLGIPYVFSQWISGDDDVLEQALTVYRSAFDRSRGGEPRFVIGVSVLIAETEEEARRQTREFKVIRIELESGKSLRVGTSGQLEEFRKRTTEPFRVEERETIIIHGTTESVCRQLEGYHRRFGIDEMIISFENADFAQRLLAAEAVRSGLAGLLGPRLVRF</sequence>
<gene>
    <name evidence="3" type="ORF">ACFFNY_19170</name>
</gene>
<dbReference type="SUPFAM" id="SSF51679">
    <property type="entry name" value="Bacterial luciferase-like"/>
    <property type="match status" value="1"/>
</dbReference>
<dbReference type="PANTHER" id="PTHR30137">
    <property type="entry name" value="LUCIFERASE-LIKE MONOOXYGENASE"/>
    <property type="match status" value="1"/>
</dbReference>
<evidence type="ECO:0000256" key="1">
    <source>
        <dbReference type="ARBA" id="ARBA00007789"/>
    </source>
</evidence>
<comment type="caution">
    <text evidence="3">The sequence shown here is derived from an EMBL/GenBank/DDBJ whole genome shotgun (WGS) entry which is preliminary data.</text>
</comment>
<keyword evidence="3" id="KW-0560">Oxidoreductase</keyword>
<name>A0ABV5VZE6_9BACL</name>
<dbReference type="PANTHER" id="PTHR30137:SF20">
    <property type="entry name" value="N-ACETYL-S-ALKYLCYSTEINE MONOOXYGENASE"/>
    <property type="match status" value="1"/>
</dbReference>
<dbReference type="NCBIfam" id="TIGR03558">
    <property type="entry name" value="oxido_grp_1"/>
    <property type="match status" value="1"/>
</dbReference>
<reference evidence="3 4" key="1">
    <citation type="submission" date="2024-09" db="EMBL/GenBank/DDBJ databases">
        <authorList>
            <person name="Sun Q."/>
            <person name="Mori K."/>
        </authorList>
    </citation>
    <scope>NUCLEOTIDE SEQUENCE [LARGE SCALE GENOMIC DNA]</scope>
    <source>
        <strain evidence="3 4">JCM 12520</strain>
    </source>
</reference>
<evidence type="ECO:0000259" key="2">
    <source>
        <dbReference type="Pfam" id="PF00296"/>
    </source>
</evidence>
<dbReference type="GO" id="GO:0016491">
    <property type="term" value="F:oxidoreductase activity"/>
    <property type="evidence" value="ECO:0007669"/>
    <property type="project" value="UniProtKB-KW"/>
</dbReference>
<dbReference type="Proteomes" id="UP001589619">
    <property type="component" value="Unassembled WGS sequence"/>
</dbReference>